<accession>C3J8M7</accession>
<sequence>MREQNPAEYLIYMWYLESLVRAMPRQEDFDSFLSRSPEQLPVIGSLREVLPPLRKEMLVEDIMEQPNRHTASLTALLQELEQLHKQLLADAGEEIYEELYTAVLTAIVEIRRRSGGVALGEVEAALVALYGYTFLKQTRQETSKATQEIMMRISVWLKVLGEKYTLQKSEKAPLDGDVAPQS</sequence>
<dbReference type="InterPro" id="IPR032574">
    <property type="entry name" value="DUF4924"/>
</dbReference>
<keyword evidence="2" id="KW-1185">Reference proteome</keyword>
<evidence type="ECO:0008006" key="3">
    <source>
        <dbReference type="Google" id="ProtNLM"/>
    </source>
</evidence>
<gene>
    <name evidence="1" type="ORF">POREN0001_0546</name>
</gene>
<comment type="caution">
    <text evidence="1">The sequence shown here is derived from an EMBL/GenBank/DDBJ whole genome shotgun (WGS) entry which is preliminary data.</text>
</comment>
<name>C3J8M7_POREA</name>
<dbReference type="STRING" id="553175.POREN0001_0546"/>
<protein>
    <recommendedName>
        <fullName evidence="3">DUF4924 domain-containing protein</fullName>
    </recommendedName>
</protein>
<proteinExistence type="predicted"/>
<dbReference type="Proteomes" id="UP000004295">
    <property type="component" value="Unassembled WGS sequence"/>
</dbReference>
<organism evidence="1 2">
    <name type="scientific">Porphyromonas endodontalis (strain ATCC 35406 / DSM 24491 / JCM 8526 / CCUG 16442 / BCRC 14492 / NCTC 13058 / HG 370)</name>
    <name type="common">Bacteroides endodontalis</name>
    <dbReference type="NCBI Taxonomy" id="553175"/>
    <lineage>
        <taxon>Bacteria</taxon>
        <taxon>Pseudomonadati</taxon>
        <taxon>Bacteroidota</taxon>
        <taxon>Bacteroidia</taxon>
        <taxon>Bacteroidales</taxon>
        <taxon>Porphyromonadaceae</taxon>
        <taxon>Porphyromonas</taxon>
    </lineage>
</organism>
<dbReference type="Pfam" id="PF16271">
    <property type="entry name" value="DUF4924"/>
    <property type="match status" value="1"/>
</dbReference>
<reference evidence="1 2" key="1">
    <citation type="submission" date="2009-04" db="EMBL/GenBank/DDBJ databases">
        <authorList>
            <person name="Sebastian Y."/>
            <person name="Madupu R."/>
            <person name="Durkin A.S."/>
            <person name="Torralba M."/>
            <person name="Methe B."/>
            <person name="Sutton G.G."/>
            <person name="Strausberg R.L."/>
            <person name="Nelson K.E."/>
        </authorList>
    </citation>
    <scope>NUCLEOTIDE SEQUENCE [LARGE SCALE GENOMIC DNA]</scope>
    <source>
        <strain evidence="2">ATCC 35406 / BCRC 14492 / JCM 8526 / NCTC 13058 / HG 370</strain>
    </source>
</reference>
<evidence type="ECO:0000313" key="1">
    <source>
        <dbReference type="EMBL" id="EEN83409.1"/>
    </source>
</evidence>
<dbReference type="EMBL" id="ACNN01000007">
    <property type="protein sequence ID" value="EEN83409.1"/>
    <property type="molecule type" value="Genomic_DNA"/>
</dbReference>
<evidence type="ECO:0000313" key="2">
    <source>
        <dbReference type="Proteomes" id="UP000004295"/>
    </source>
</evidence>
<dbReference type="AlphaFoldDB" id="C3J8M7"/>